<evidence type="ECO:0000313" key="2">
    <source>
        <dbReference type="EMBL" id="PZG19214.1"/>
    </source>
</evidence>
<sequence length="63" mass="6370">MTASPPSARPSGAIPGGGIEAQKGICVTVALVTGVAALLVSLQRHRRRPLDPLAVRDALLGVS</sequence>
<reference evidence="2 3" key="1">
    <citation type="submission" date="2018-01" db="EMBL/GenBank/DDBJ databases">
        <title>Draft genome sequence of Nonomuraea sp. KC333.</title>
        <authorList>
            <person name="Sahin N."/>
            <person name="Saygin H."/>
            <person name="Ay H."/>
        </authorList>
    </citation>
    <scope>NUCLEOTIDE SEQUENCE [LARGE SCALE GENOMIC DNA]</scope>
    <source>
        <strain evidence="2 3">KC333</strain>
    </source>
</reference>
<evidence type="ECO:0000313" key="3">
    <source>
        <dbReference type="Proteomes" id="UP000249304"/>
    </source>
</evidence>
<evidence type="ECO:0000256" key="1">
    <source>
        <dbReference type="SAM" id="Phobius"/>
    </source>
</evidence>
<feature type="transmembrane region" description="Helical" evidence="1">
    <location>
        <begin position="21"/>
        <end position="42"/>
    </location>
</feature>
<keyword evidence="3" id="KW-1185">Reference proteome</keyword>
<keyword evidence="1" id="KW-0472">Membrane</keyword>
<accession>A0A2W2FWJ1</accession>
<dbReference type="Proteomes" id="UP000249304">
    <property type="component" value="Unassembled WGS sequence"/>
</dbReference>
<dbReference type="AlphaFoldDB" id="A0A2W2FWJ1"/>
<organism evidence="2 3">
    <name type="scientific">Nonomuraea aridisoli</name>
    <dbReference type="NCBI Taxonomy" id="2070368"/>
    <lineage>
        <taxon>Bacteria</taxon>
        <taxon>Bacillati</taxon>
        <taxon>Actinomycetota</taxon>
        <taxon>Actinomycetes</taxon>
        <taxon>Streptosporangiales</taxon>
        <taxon>Streptosporangiaceae</taxon>
        <taxon>Nonomuraea</taxon>
    </lineage>
</organism>
<dbReference type="EMBL" id="POUD01000041">
    <property type="protein sequence ID" value="PZG19214.1"/>
    <property type="molecule type" value="Genomic_DNA"/>
</dbReference>
<name>A0A2W2FWJ1_9ACTN</name>
<protein>
    <submittedName>
        <fullName evidence="2">Uncharacterized protein</fullName>
    </submittedName>
</protein>
<keyword evidence="1" id="KW-0812">Transmembrane</keyword>
<keyword evidence="1" id="KW-1133">Transmembrane helix</keyword>
<dbReference type="RefSeq" id="WP_111179157.1">
    <property type="nucleotide sequence ID" value="NZ_POUD01000041.1"/>
</dbReference>
<gene>
    <name evidence="2" type="ORF">C1J01_12715</name>
</gene>
<comment type="caution">
    <text evidence="2">The sequence shown here is derived from an EMBL/GenBank/DDBJ whole genome shotgun (WGS) entry which is preliminary data.</text>
</comment>
<proteinExistence type="predicted"/>